<evidence type="ECO:0000313" key="2">
    <source>
        <dbReference type="Proteomes" id="UP000629365"/>
    </source>
</evidence>
<dbReference type="RefSeq" id="WP_188435283.1">
    <property type="nucleotide sequence ID" value="NZ_BMCM01000001.1"/>
</dbReference>
<dbReference type="InterPro" id="IPR010866">
    <property type="entry name" value="A-2_8-polyST"/>
</dbReference>
<gene>
    <name evidence="1" type="ORF">GCM10007269_08230</name>
</gene>
<organism evidence="1 2">
    <name type="scientific">Microbacterium murale</name>
    <dbReference type="NCBI Taxonomy" id="1081040"/>
    <lineage>
        <taxon>Bacteria</taxon>
        <taxon>Bacillati</taxon>
        <taxon>Actinomycetota</taxon>
        <taxon>Actinomycetes</taxon>
        <taxon>Micrococcales</taxon>
        <taxon>Microbacteriaceae</taxon>
        <taxon>Microbacterium</taxon>
    </lineage>
</organism>
<dbReference type="EMBL" id="BMCM01000001">
    <property type="protein sequence ID" value="GGD67468.1"/>
    <property type="molecule type" value="Genomic_DNA"/>
</dbReference>
<sequence>MTQLFVLHSAYGLTTAAAALDEGIIEAGEERVLVPVNSARIPETSLAIHEQSNLRSLCARFDRIEPLDEILSPQHPSSWHPVAADLPILNRLLARAWSLDDDLELFVQSPQVAPARTLLSLFPNARITIIGDGLMTYSPMRVKLPRTVVERVGRVVYADVVPGVEPLVFGGTGGGGAERMPVPPAAFRKVLRETSAADPQLDALVDGTPSVLVLGQYLSALGLVSPAEEIAMQRDMIDRAAAWNPRRIVFKPHPSAPPLVTDAVRERAERHGAEFVEYRGVESAELVAERLDVAGVVAGFSTALPTVQALFDRPIESSGTQTVLRRLTPFENSNRVPATIVDALTSADDRHREPAQLQLLIDAVGYAMQPKIAAHLRPRAEELLGRLDQVERDRYFARERLLHLRLPGAPAEPIVRRVLRSAGGVGRAEEIRLTIRGARRRAARIWKVARGL</sequence>
<evidence type="ECO:0000313" key="1">
    <source>
        <dbReference type="EMBL" id="GGD67468.1"/>
    </source>
</evidence>
<dbReference type="Proteomes" id="UP000629365">
    <property type="component" value="Unassembled WGS sequence"/>
</dbReference>
<dbReference type="Pfam" id="PF07388">
    <property type="entry name" value="A-2_8-polyST"/>
    <property type="match status" value="1"/>
</dbReference>
<accession>A0ABQ1RE92</accession>
<evidence type="ECO:0008006" key="3">
    <source>
        <dbReference type="Google" id="ProtNLM"/>
    </source>
</evidence>
<protein>
    <recommendedName>
        <fullName evidence="3">Capsule polysaccharide biosynthesis protein</fullName>
    </recommendedName>
</protein>
<keyword evidence="2" id="KW-1185">Reference proteome</keyword>
<proteinExistence type="predicted"/>
<comment type="caution">
    <text evidence="1">The sequence shown here is derived from an EMBL/GenBank/DDBJ whole genome shotgun (WGS) entry which is preliminary data.</text>
</comment>
<name>A0ABQ1RE92_9MICO</name>
<reference evidence="2" key="1">
    <citation type="journal article" date="2019" name="Int. J. Syst. Evol. Microbiol.">
        <title>The Global Catalogue of Microorganisms (GCM) 10K type strain sequencing project: providing services to taxonomists for standard genome sequencing and annotation.</title>
        <authorList>
            <consortium name="The Broad Institute Genomics Platform"/>
            <consortium name="The Broad Institute Genome Sequencing Center for Infectious Disease"/>
            <person name="Wu L."/>
            <person name="Ma J."/>
        </authorList>
    </citation>
    <scope>NUCLEOTIDE SEQUENCE [LARGE SCALE GENOMIC DNA]</scope>
    <source>
        <strain evidence="2">CCM 7640</strain>
    </source>
</reference>